<feature type="domain" description="pPIWI-RE three-gene island" evidence="2">
    <location>
        <begin position="50"/>
        <end position="165"/>
    </location>
</feature>
<organism evidence="3 4">
    <name type="scientific">Methylomonas defluvii</name>
    <dbReference type="NCBI Taxonomy" id="3045149"/>
    <lineage>
        <taxon>Bacteria</taxon>
        <taxon>Pseudomonadati</taxon>
        <taxon>Pseudomonadota</taxon>
        <taxon>Gammaproteobacteria</taxon>
        <taxon>Methylococcales</taxon>
        <taxon>Methylococcaceae</taxon>
        <taxon>Methylomonas</taxon>
    </lineage>
</organism>
<proteinExistence type="predicted"/>
<reference evidence="3 4" key="1">
    <citation type="submission" date="2023-11" db="EMBL/GenBank/DDBJ databases">
        <authorList>
            <person name="Ouyang M.-Y."/>
        </authorList>
    </citation>
    <scope>NUCLEOTIDE SEQUENCE [LARGE SCALE GENOMIC DNA]</scope>
    <source>
        <strain evidence="3 4">OY6</strain>
    </source>
</reference>
<sequence length="368" mass="40878">MTISAISSLIVPALAALVIRQARVSLIEGHMISGSSQLHGCSVGLSPEDRKAMALISRVCLVNGLPDRGSEIHDLLWWCSRPLGEWLRVPEITNCGLETTCLIQEEDGIPTAEAEELAIGFGGLTTGLEEQLFLKFMELLARFPEHRADQYYTSVREFVVRHPVVMGEAFSKLNVNLPSQIGMALQQFYEPVPESWQIDTTVPICMHCGNAMKKGKAGLVCRTIACTASNSAKSRTGSLAPELVRVTRGIRQYWIEPGLDEIRLYDSLIEMGLPVELYPFRDRVDIAVDDLGIDLKAYSSPETLGRRFNRNIGGLSHYRKKWVVVPDWLVSATPSYLDRLRTAMGRDDLICLTVSQAIKNFKSRTANA</sequence>
<dbReference type="Pfam" id="PF18156">
    <property type="entry name" value="pPIWI_RE_Y"/>
    <property type="match status" value="1"/>
</dbReference>
<evidence type="ECO:0008006" key="5">
    <source>
        <dbReference type="Google" id="ProtNLM"/>
    </source>
</evidence>
<keyword evidence="4" id="KW-1185">Reference proteome</keyword>
<protein>
    <recommendedName>
        <fullName evidence="5">REase associating with pPIWI RE domain-containing protein</fullName>
    </recommendedName>
</protein>
<accession>A0ABU4UBB9</accession>
<name>A0ABU4UBB9_9GAMM</name>
<dbReference type="RefSeq" id="WP_319960625.1">
    <property type="nucleotide sequence ID" value="NZ_JAXARY010000002.1"/>
</dbReference>
<dbReference type="EMBL" id="JAXARY010000002">
    <property type="protein sequence ID" value="MDX8126446.1"/>
    <property type="molecule type" value="Genomic_DNA"/>
</dbReference>
<dbReference type="Proteomes" id="UP001284537">
    <property type="component" value="Unassembled WGS sequence"/>
</dbReference>
<gene>
    <name evidence="3" type="ORF">QLH52_04080</name>
</gene>
<dbReference type="InterPro" id="IPR041191">
    <property type="entry name" value="pPIWI_RE_Y"/>
</dbReference>
<evidence type="ECO:0000259" key="2">
    <source>
        <dbReference type="Pfam" id="PF18156"/>
    </source>
</evidence>
<dbReference type="InterPro" id="IPR040828">
    <property type="entry name" value="pPIWI_RE_REase"/>
</dbReference>
<evidence type="ECO:0000313" key="4">
    <source>
        <dbReference type="Proteomes" id="UP001284537"/>
    </source>
</evidence>
<dbReference type="Pfam" id="PF18154">
    <property type="entry name" value="pPIWI_RE_REase"/>
    <property type="match status" value="1"/>
</dbReference>
<comment type="caution">
    <text evidence="3">The sequence shown here is derived from an EMBL/GenBank/DDBJ whole genome shotgun (WGS) entry which is preliminary data.</text>
</comment>
<feature type="domain" description="REase associating with pPIWI RE" evidence="1">
    <location>
        <begin position="258"/>
        <end position="357"/>
    </location>
</feature>
<evidence type="ECO:0000313" key="3">
    <source>
        <dbReference type="EMBL" id="MDX8126446.1"/>
    </source>
</evidence>
<evidence type="ECO:0000259" key="1">
    <source>
        <dbReference type="Pfam" id="PF18154"/>
    </source>
</evidence>